<dbReference type="AlphaFoldDB" id="A0A0K1E5N9"/>
<dbReference type="STRING" id="52.CMC5_002680"/>
<proteinExistence type="predicted"/>
<accession>A0A0K1E5N9</accession>
<sequence>MSNDFSSEFLVEGVMTKAFVQPPMEDDASRTSSEDDGSVILLEPEEASGEGHEGEEADAAAETLLDLVLAEAAARSTAAAVTLPERVDGILVGRLEEVGPAGARVVFPGSPAEGVIARAMVPLTSAEVGAEVALMFEGGSPQRPVVMGRMFVPGAAPGVQAQVDTERVELAAEKEIVLRCGKSSITLTRAGKIIIRGAYVLTRSSGVNRIQGGSVQIN</sequence>
<dbReference type="Proteomes" id="UP000067626">
    <property type="component" value="Chromosome"/>
</dbReference>
<dbReference type="EMBL" id="CP012159">
    <property type="protein sequence ID" value="AKT36154.1"/>
    <property type="molecule type" value="Genomic_DNA"/>
</dbReference>
<feature type="domain" description="DUF6484" evidence="1">
    <location>
        <begin position="92"/>
        <end position="150"/>
    </location>
</feature>
<dbReference type="Pfam" id="PF20093">
    <property type="entry name" value="DUF6484"/>
    <property type="match status" value="1"/>
</dbReference>
<protein>
    <recommendedName>
        <fullName evidence="1">DUF6484 domain-containing protein</fullName>
    </recommendedName>
</protein>
<evidence type="ECO:0000313" key="2">
    <source>
        <dbReference type="EMBL" id="AKT36154.1"/>
    </source>
</evidence>
<dbReference type="InterPro" id="IPR045506">
    <property type="entry name" value="DUF6484"/>
</dbReference>
<dbReference type="KEGG" id="ccro:CMC5_002680"/>
<evidence type="ECO:0000313" key="3">
    <source>
        <dbReference type="Proteomes" id="UP000067626"/>
    </source>
</evidence>
<reference evidence="2 3" key="1">
    <citation type="submission" date="2015-07" db="EMBL/GenBank/DDBJ databases">
        <title>Genome analysis of myxobacterium Chondromyces crocatus Cm c5 reveals a high potential for natural compound synthesis and the genetic basis for the loss of fruiting body formation.</title>
        <authorList>
            <person name="Zaburannyi N."/>
            <person name="Bunk B."/>
            <person name="Maier J."/>
            <person name="Overmann J."/>
            <person name="Mueller R."/>
        </authorList>
    </citation>
    <scope>NUCLEOTIDE SEQUENCE [LARGE SCALE GENOMIC DNA]</scope>
    <source>
        <strain evidence="2 3">Cm c5</strain>
    </source>
</reference>
<dbReference type="PATRIC" id="fig|52.7.peg.289"/>
<keyword evidence="3" id="KW-1185">Reference proteome</keyword>
<name>A0A0K1E5N9_CHOCO</name>
<organism evidence="2 3">
    <name type="scientific">Chondromyces crocatus</name>
    <dbReference type="NCBI Taxonomy" id="52"/>
    <lineage>
        <taxon>Bacteria</taxon>
        <taxon>Pseudomonadati</taxon>
        <taxon>Myxococcota</taxon>
        <taxon>Polyangia</taxon>
        <taxon>Polyangiales</taxon>
        <taxon>Polyangiaceae</taxon>
        <taxon>Chondromyces</taxon>
    </lineage>
</organism>
<gene>
    <name evidence="2" type="ORF">CMC5_002680</name>
</gene>
<evidence type="ECO:0000259" key="1">
    <source>
        <dbReference type="Pfam" id="PF20093"/>
    </source>
</evidence>